<evidence type="ECO:0000313" key="2">
    <source>
        <dbReference type="Proteomes" id="UP000821865"/>
    </source>
</evidence>
<keyword evidence="2" id="KW-1185">Reference proteome</keyword>
<organism evidence="1 2">
    <name type="scientific">Dermacentor silvarum</name>
    <name type="common">Tick</name>
    <dbReference type="NCBI Taxonomy" id="543639"/>
    <lineage>
        <taxon>Eukaryota</taxon>
        <taxon>Metazoa</taxon>
        <taxon>Ecdysozoa</taxon>
        <taxon>Arthropoda</taxon>
        <taxon>Chelicerata</taxon>
        <taxon>Arachnida</taxon>
        <taxon>Acari</taxon>
        <taxon>Parasitiformes</taxon>
        <taxon>Ixodida</taxon>
        <taxon>Ixodoidea</taxon>
        <taxon>Ixodidae</taxon>
        <taxon>Rhipicephalinae</taxon>
        <taxon>Dermacentor</taxon>
    </lineage>
</organism>
<dbReference type="EMBL" id="CM023472">
    <property type="protein sequence ID" value="KAH7959274.1"/>
    <property type="molecule type" value="Genomic_DNA"/>
</dbReference>
<dbReference type="Proteomes" id="UP000821865">
    <property type="component" value="Chromosome 3"/>
</dbReference>
<name>A0ACB8D4I1_DERSI</name>
<reference evidence="1" key="1">
    <citation type="submission" date="2020-05" db="EMBL/GenBank/DDBJ databases">
        <title>Large-scale comparative analyses of tick genomes elucidate their genetic diversity and vector capacities.</title>
        <authorList>
            <person name="Jia N."/>
            <person name="Wang J."/>
            <person name="Shi W."/>
            <person name="Du L."/>
            <person name="Sun Y."/>
            <person name="Zhan W."/>
            <person name="Jiang J."/>
            <person name="Wang Q."/>
            <person name="Zhang B."/>
            <person name="Ji P."/>
            <person name="Sakyi L.B."/>
            <person name="Cui X."/>
            <person name="Yuan T."/>
            <person name="Jiang B."/>
            <person name="Yang W."/>
            <person name="Lam T.T.-Y."/>
            <person name="Chang Q."/>
            <person name="Ding S."/>
            <person name="Wang X."/>
            <person name="Zhu J."/>
            <person name="Ruan X."/>
            <person name="Zhao L."/>
            <person name="Wei J."/>
            <person name="Que T."/>
            <person name="Du C."/>
            <person name="Cheng J."/>
            <person name="Dai P."/>
            <person name="Han X."/>
            <person name="Huang E."/>
            <person name="Gao Y."/>
            <person name="Liu J."/>
            <person name="Shao H."/>
            <person name="Ye R."/>
            <person name="Li L."/>
            <person name="Wei W."/>
            <person name="Wang X."/>
            <person name="Wang C."/>
            <person name="Yang T."/>
            <person name="Huo Q."/>
            <person name="Li W."/>
            <person name="Guo W."/>
            <person name="Chen H."/>
            <person name="Zhou L."/>
            <person name="Ni X."/>
            <person name="Tian J."/>
            <person name="Zhou Y."/>
            <person name="Sheng Y."/>
            <person name="Liu T."/>
            <person name="Pan Y."/>
            <person name="Xia L."/>
            <person name="Li J."/>
            <person name="Zhao F."/>
            <person name="Cao W."/>
        </authorList>
    </citation>
    <scope>NUCLEOTIDE SEQUENCE</scope>
    <source>
        <strain evidence="1">Dsil-2018</strain>
    </source>
</reference>
<sequence>MQGTPASVKPDGGSLWVDKNLDSGHLKYPTPELIGICQLTCNFINKVMKSAEVRRSGKLCTLLLSALLPHFTRCPALMCEANDPEHSKKLSEMLLRKLLRPLLCNWAGSVNATVERLLKLVQKPLSRKVLRL</sequence>
<gene>
    <name evidence="1" type="ORF">HPB49_009903</name>
</gene>
<evidence type="ECO:0000313" key="1">
    <source>
        <dbReference type="EMBL" id="KAH7959274.1"/>
    </source>
</evidence>
<protein>
    <submittedName>
        <fullName evidence="1">Uncharacterized protein</fullName>
    </submittedName>
</protein>
<proteinExistence type="predicted"/>
<comment type="caution">
    <text evidence="1">The sequence shown here is derived from an EMBL/GenBank/DDBJ whole genome shotgun (WGS) entry which is preliminary data.</text>
</comment>
<accession>A0ACB8D4I1</accession>